<evidence type="ECO:0000313" key="9">
    <source>
        <dbReference type="Proteomes" id="UP001348817"/>
    </source>
</evidence>
<dbReference type="Gene3D" id="3.40.50.2300">
    <property type="match status" value="1"/>
</dbReference>
<evidence type="ECO:0000256" key="1">
    <source>
        <dbReference type="ARBA" id="ARBA00022553"/>
    </source>
</evidence>
<feature type="domain" description="OmpR/PhoB-type" evidence="7">
    <location>
        <begin position="145"/>
        <end position="222"/>
    </location>
</feature>
<dbReference type="InterPro" id="IPR001867">
    <property type="entry name" value="OmpR/PhoB-type_DNA-bd"/>
</dbReference>
<dbReference type="AlphaFoldDB" id="A0AAU9CWB4"/>
<keyword evidence="3" id="KW-0805">Transcription regulation</keyword>
<proteinExistence type="predicted"/>
<dbReference type="GO" id="GO:0005829">
    <property type="term" value="C:cytosol"/>
    <property type="evidence" value="ECO:0007669"/>
    <property type="project" value="TreeGrafter"/>
</dbReference>
<evidence type="ECO:0000313" key="8">
    <source>
        <dbReference type="EMBL" id="BDD10779.1"/>
    </source>
</evidence>
<reference evidence="8 9" key="1">
    <citation type="submission" date="2021-12" db="EMBL/GenBank/DDBJ databases">
        <title>Genome sequencing of bacteria with rrn-lacking chromosome and rrn-plasmid.</title>
        <authorList>
            <person name="Anda M."/>
            <person name="Iwasaki W."/>
        </authorList>
    </citation>
    <scope>NUCLEOTIDE SEQUENCE [LARGE SCALE GENOMIC DNA]</scope>
    <source>
        <strain evidence="8 9">DSM 100852</strain>
    </source>
</reference>
<dbReference type="Gene3D" id="1.10.10.10">
    <property type="entry name" value="Winged helix-like DNA-binding domain superfamily/Winged helix DNA-binding domain"/>
    <property type="match status" value="1"/>
</dbReference>
<evidence type="ECO:0000256" key="2">
    <source>
        <dbReference type="ARBA" id="ARBA00023012"/>
    </source>
</evidence>
<protein>
    <submittedName>
        <fullName evidence="8">DNA-binding response regulator</fullName>
    </submittedName>
</protein>
<dbReference type="GO" id="GO:0000976">
    <property type="term" value="F:transcription cis-regulatory region binding"/>
    <property type="evidence" value="ECO:0007669"/>
    <property type="project" value="TreeGrafter"/>
</dbReference>
<name>A0AAU9CWB4_9BACT</name>
<evidence type="ECO:0000256" key="4">
    <source>
        <dbReference type="ARBA" id="ARBA00023125"/>
    </source>
</evidence>
<organism evidence="8 9">
    <name type="scientific">Fulvitalea axinellae</name>
    <dbReference type="NCBI Taxonomy" id="1182444"/>
    <lineage>
        <taxon>Bacteria</taxon>
        <taxon>Pseudomonadati</taxon>
        <taxon>Bacteroidota</taxon>
        <taxon>Cytophagia</taxon>
        <taxon>Cytophagales</taxon>
        <taxon>Persicobacteraceae</taxon>
        <taxon>Fulvitalea</taxon>
    </lineage>
</organism>
<evidence type="ECO:0000259" key="7">
    <source>
        <dbReference type="SMART" id="SM00862"/>
    </source>
</evidence>
<dbReference type="GO" id="GO:0032993">
    <property type="term" value="C:protein-DNA complex"/>
    <property type="evidence" value="ECO:0007669"/>
    <property type="project" value="TreeGrafter"/>
</dbReference>
<dbReference type="InterPro" id="IPR036388">
    <property type="entry name" value="WH-like_DNA-bd_sf"/>
</dbReference>
<dbReference type="GO" id="GO:0000156">
    <property type="term" value="F:phosphorelay response regulator activity"/>
    <property type="evidence" value="ECO:0007669"/>
    <property type="project" value="TreeGrafter"/>
</dbReference>
<dbReference type="InterPro" id="IPR011006">
    <property type="entry name" value="CheY-like_superfamily"/>
</dbReference>
<dbReference type="Proteomes" id="UP001348817">
    <property type="component" value="Chromosome"/>
</dbReference>
<accession>A0AAU9CWB4</accession>
<dbReference type="SMART" id="SM00448">
    <property type="entry name" value="REC"/>
    <property type="match status" value="1"/>
</dbReference>
<dbReference type="Pfam" id="PF00486">
    <property type="entry name" value="Trans_reg_C"/>
    <property type="match status" value="1"/>
</dbReference>
<dbReference type="InterPro" id="IPR001789">
    <property type="entry name" value="Sig_transdc_resp-reg_receiver"/>
</dbReference>
<feature type="domain" description="Response regulatory" evidence="6">
    <location>
        <begin position="1"/>
        <end position="112"/>
    </location>
</feature>
<dbReference type="SMART" id="SM00862">
    <property type="entry name" value="Trans_reg_C"/>
    <property type="match status" value="1"/>
</dbReference>
<dbReference type="KEGG" id="fax:FUAX_32110"/>
<keyword evidence="5" id="KW-0804">Transcription</keyword>
<dbReference type="CDD" id="cd00383">
    <property type="entry name" value="trans_reg_C"/>
    <property type="match status" value="1"/>
</dbReference>
<keyword evidence="2" id="KW-0902">Two-component regulatory system</keyword>
<dbReference type="PANTHER" id="PTHR48111">
    <property type="entry name" value="REGULATOR OF RPOS"/>
    <property type="match status" value="1"/>
</dbReference>
<keyword evidence="9" id="KW-1185">Reference proteome</keyword>
<dbReference type="Pfam" id="PF00072">
    <property type="entry name" value="Response_reg"/>
    <property type="match status" value="1"/>
</dbReference>
<keyword evidence="1" id="KW-0597">Phosphoprotein</keyword>
<dbReference type="EMBL" id="AP025314">
    <property type="protein sequence ID" value="BDD10779.1"/>
    <property type="molecule type" value="Genomic_DNA"/>
</dbReference>
<dbReference type="RefSeq" id="WP_338392313.1">
    <property type="nucleotide sequence ID" value="NZ_AP025314.1"/>
</dbReference>
<evidence type="ECO:0000256" key="5">
    <source>
        <dbReference type="ARBA" id="ARBA00023163"/>
    </source>
</evidence>
<dbReference type="GO" id="GO:0006355">
    <property type="term" value="P:regulation of DNA-templated transcription"/>
    <property type="evidence" value="ECO:0007669"/>
    <property type="project" value="InterPro"/>
</dbReference>
<dbReference type="SUPFAM" id="SSF52172">
    <property type="entry name" value="CheY-like"/>
    <property type="match status" value="1"/>
</dbReference>
<evidence type="ECO:0000259" key="6">
    <source>
        <dbReference type="SMART" id="SM00448"/>
    </source>
</evidence>
<sequence>MKILLVEDEPDLASNVTDFLKGEMFVCEWAKDKESAVDKIISYDYDIVILDIMLPDGSGLDVLKALKESGSEAGVLIVSAKNSLDDKLLGFEGGADDYLTKPFHLSELNARLLALYRRKGFQGATRVAFNEIEIDTVSDEVFVNGASIVLTRKEFELLRYLFANRNRVLSKHSIAEHLWGDHVDLSDSFDFVYQHIKNLRKKLMKAGAGNYIRTIYGMGYKFGAEEA</sequence>
<keyword evidence="4 8" id="KW-0238">DNA-binding</keyword>
<gene>
    <name evidence="8" type="ORF">FUAX_32110</name>
</gene>
<dbReference type="InterPro" id="IPR039420">
    <property type="entry name" value="WalR-like"/>
</dbReference>
<dbReference type="PANTHER" id="PTHR48111:SF22">
    <property type="entry name" value="REGULATOR OF RPOS"/>
    <property type="match status" value="1"/>
</dbReference>
<dbReference type="Gene3D" id="6.10.250.690">
    <property type="match status" value="1"/>
</dbReference>
<evidence type="ECO:0000256" key="3">
    <source>
        <dbReference type="ARBA" id="ARBA00023015"/>
    </source>
</evidence>